<keyword evidence="4" id="KW-1185">Reference proteome</keyword>
<reference evidence="4" key="1">
    <citation type="journal article" date="2014" name="Proc. Natl. Acad. Sci. U.S.A.">
        <title>Extensive sampling of basidiomycete genomes demonstrates inadequacy of the white-rot/brown-rot paradigm for wood decay fungi.</title>
        <authorList>
            <person name="Riley R."/>
            <person name="Salamov A.A."/>
            <person name="Brown D.W."/>
            <person name="Nagy L.G."/>
            <person name="Floudas D."/>
            <person name="Held B.W."/>
            <person name="Levasseur A."/>
            <person name="Lombard V."/>
            <person name="Morin E."/>
            <person name="Otillar R."/>
            <person name="Lindquist E.A."/>
            <person name="Sun H."/>
            <person name="LaButti K.M."/>
            <person name="Schmutz J."/>
            <person name="Jabbour D."/>
            <person name="Luo H."/>
            <person name="Baker S.E."/>
            <person name="Pisabarro A.G."/>
            <person name="Walton J.D."/>
            <person name="Blanchette R.A."/>
            <person name="Henrissat B."/>
            <person name="Martin F."/>
            <person name="Cullen D."/>
            <person name="Hibbett D.S."/>
            <person name="Grigoriev I.V."/>
        </authorList>
    </citation>
    <scope>NUCLEOTIDE SEQUENCE [LARGE SCALE GENOMIC DNA]</scope>
    <source>
        <strain evidence="4">FD-172 SS1</strain>
    </source>
</reference>
<name>A0A067N1M8_BOTB1</name>
<feature type="region of interest" description="Disordered" evidence="1">
    <location>
        <begin position="40"/>
        <end position="111"/>
    </location>
</feature>
<feature type="signal peptide" evidence="2">
    <location>
        <begin position="1"/>
        <end position="19"/>
    </location>
</feature>
<evidence type="ECO:0000313" key="3">
    <source>
        <dbReference type="EMBL" id="KDQ20825.1"/>
    </source>
</evidence>
<gene>
    <name evidence="3" type="ORF">BOTBODRAFT_26849</name>
</gene>
<evidence type="ECO:0000256" key="2">
    <source>
        <dbReference type="SAM" id="SignalP"/>
    </source>
</evidence>
<protein>
    <recommendedName>
        <fullName evidence="5">CBM1 domain-containing protein</fullName>
    </recommendedName>
</protein>
<evidence type="ECO:0008006" key="5">
    <source>
        <dbReference type="Google" id="ProtNLM"/>
    </source>
</evidence>
<evidence type="ECO:0000256" key="1">
    <source>
        <dbReference type="SAM" id="MobiDB-lite"/>
    </source>
</evidence>
<sequence>MPILLVALAWAGQCWLPWAVVVEEGEERVVDEWRDTKGGQTVATRSRWTASGAHTHTRAHTGDATITGPICGQGLALRGSGASRKGRGTRGQPERKQRNAEPGRGSGDENDARACMRARLTPVCGGGYLAACGLGSLPVDPCVLFRSLCGSHSPLRPPVLVRGPPFPSEERKKRRPAFRSRACSVRVSQLLLLLLALVCLLPARTTSRGWQPPQSALEHIHIPPSVRAACCTGRVCHQPTK</sequence>
<dbReference type="Proteomes" id="UP000027195">
    <property type="component" value="Unassembled WGS sequence"/>
</dbReference>
<dbReference type="EMBL" id="KL198017">
    <property type="protein sequence ID" value="KDQ20825.1"/>
    <property type="molecule type" value="Genomic_DNA"/>
</dbReference>
<accession>A0A067N1M8</accession>
<organism evidence="3 4">
    <name type="scientific">Botryobasidium botryosum (strain FD-172 SS1)</name>
    <dbReference type="NCBI Taxonomy" id="930990"/>
    <lineage>
        <taxon>Eukaryota</taxon>
        <taxon>Fungi</taxon>
        <taxon>Dikarya</taxon>
        <taxon>Basidiomycota</taxon>
        <taxon>Agaricomycotina</taxon>
        <taxon>Agaricomycetes</taxon>
        <taxon>Cantharellales</taxon>
        <taxon>Botryobasidiaceae</taxon>
        <taxon>Botryobasidium</taxon>
    </lineage>
</organism>
<dbReference type="HOGENOM" id="CLU_1151637_0_0_1"/>
<evidence type="ECO:0000313" key="4">
    <source>
        <dbReference type="Proteomes" id="UP000027195"/>
    </source>
</evidence>
<feature type="chain" id="PRO_5001641739" description="CBM1 domain-containing protein" evidence="2">
    <location>
        <begin position="20"/>
        <end position="241"/>
    </location>
</feature>
<dbReference type="InParanoid" id="A0A067N1M8"/>
<keyword evidence="2" id="KW-0732">Signal</keyword>
<dbReference type="AlphaFoldDB" id="A0A067N1M8"/>
<feature type="compositionally biased region" description="Polar residues" evidence="1">
    <location>
        <begin position="40"/>
        <end position="54"/>
    </location>
</feature>
<proteinExistence type="predicted"/>
<feature type="compositionally biased region" description="Basic and acidic residues" evidence="1">
    <location>
        <begin position="92"/>
        <end position="111"/>
    </location>
</feature>